<comment type="caution">
    <text evidence="3">The sequence shown here is derived from an EMBL/GenBank/DDBJ whole genome shotgun (WGS) entry which is preliminary data.</text>
</comment>
<feature type="compositionally biased region" description="Acidic residues" evidence="1">
    <location>
        <begin position="29"/>
        <end position="42"/>
    </location>
</feature>
<feature type="region of interest" description="Disordered" evidence="1">
    <location>
        <begin position="604"/>
        <end position="669"/>
    </location>
</feature>
<dbReference type="OrthoDB" id="10259622at2759"/>
<organism evidence="3 4">
    <name type="scientific">Cudoniella acicularis</name>
    <dbReference type="NCBI Taxonomy" id="354080"/>
    <lineage>
        <taxon>Eukaryota</taxon>
        <taxon>Fungi</taxon>
        <taxon>Dikarya</taxon>
        <taxon>Ascomycota</taxon>
        <taxon>Pezizomycotina</taxon>
        <taxon>Leotiomycetes</taxon>
        <taxon>Helotiales</taxon>
        <taxon>Tricladiaceae</taxon>
        <taxon>Cudoniella</taxon>
    </lineage>
</organism>
<reference evidence="3 4" key="1">
    <citation type="submission" date="2020-03" db="EMBL/GenBank/DDBJ databases">
        <title>Draft Genome Sequence of Cudoniella acicularis.</title>
        <authorList>
            <person name="Buettner E."/>
            <person name="Kellner H."/>
        </authorList>
    </citation>
    <scope>NUCLEOTIDE SEQUENCE [LARGE SCALE GENOMIC DNA]</scope>
    <source>
        <strain evidence="3 4">DSM 108380</strain>
    </source>
</reference>
<feature type="compositionally biased region" description="Basic residues" evidence="1">
    <location>
        <begin position="77"/>
        <end position="86"/>
    </location>
</feature>
<feature type="region of interest" description="Disordered" evidence="1">
    <location>
        <begin position="1"/>
        <end position="107"/>
    </location>
</feature>
<evidence type="ECO:0008006" key="5">
    <source>
        <dbReference type="Google" id="ProtNLM"/>
    </source>
</evidence>
<name>A0A8H4RAD1_9HELO</name>
<accession>A0A8H4RAD1</accession>
<sequence>MASTKPNTSEVGTLRRPSDNPYGAPFGGDSDDEGDEWWDEEDSKSSHGANMLGVTQWAQIPEGTSTGLGTKSVNRSATRKHNRKYSVQKPTRDKSKGRQKKQNAQAGIKVVTDFTTQKSQTQATQHLPQIGAFVDLATLRAMDGESKQSSGPFWRSRKNKGSKDTTRAIAQQSSETSGPRTLKSIPNPMFASGRRESTLMPSHDFRADLSPNDRPIVIGLSIPSSDVSVHSVSPQTATSLQVPETPTIIITPAQEGSVWSPFDEGSDFSGHRARPASSIYSQNVAGQEKFMTRETPPVPQVPSFALKEEQQRQAALKSCFSPDSDDGTTWDATQYSPNDYSSRIMSSCTVFEEDESPVIARRARGLSVSVSQAGKHASVSTVATNRRSKGWWNYITTPFLTRSNTFAIHDPEQQQPPALPNLAIAVEKAQNDVRDVKSWEKQFSPLTPETSTTIQSYSWWNVDSKDAKSAGPSPVNGGTKHKLQASTATVPFMLSDAHEEEVSRLSNISDHSQSHLENVSRELQHANPSTIPIVPEEPNTTMQSNNPYVQPPPQGQHNPFAHPPAMNHVVQPAEPVQVVVLQHPAPVVHIQQSQPAFQVLPPPAPVVHYQQSQPPFEGHPPPAPVANYQQSQPSFQGYPSSAPEDQSQQNEASFEALPPPPYSAAPSRMPRYRAVFPPGGELNVQHSAPPEPVAPVMQRTMPSTRTISTSRELPPASPEPMAPVMQRAMTSTRTISTSRELPLPSPGPVSPGLQQAMASTGAIPMSNVPLTPAGRGPINLNSSYPRDLPPRQNNTTFIAEFIDQNSSKKARKIEEKRKRHEKEDAVARKAGGWWRGRGCIPKKGCYGRKGVEGRKKRRCYIALIVGFLLLIILILALVTTLSRKPSSNIGPSQWLNLTGFPPIFTGLSTVAVPDNTVTNTGCVVPSTQWSCDLPKELQASVAPNQPNQPNFLLNIQWDNSSSTNATFANVTGNPNLVTRAVGGNPVSAGQYIKRVIRRAAQIITFVPSPEPPTFAEEFFLGNTTDGIISSQKAGEPTPFYISFLPTTNSSIAKRNLIARQSNDSSSFPDPSALIPPPSLGSDGTAAPANLLPFPVQQPIRLYDRGLPSEHYGFYTYYDRSIFLKSLDINATGGVSEDQSGGADKDAAQFRCTWTQTRFLVQMWTRMNTTAQLLNGTHTTKNPATDFSQPGSFPYPITITVDRHGGDAQTKMLYCYPMTDQEEIKAGTGQIMEEERDFGGTIINPAAALFFNASNPSLGGFDGGTGGCKCQWDNFQGVVG</sequence>
<feature type="compositionally biased region" description="Polar residues" evidence="1">
    <location>
        <begin position="168"/>
        <end position="179"/>
    </location>
</feature>
<evidence type="ECO:0000313" key="4">
    <source>
        <dbReference type="Proteomes" id="UP000566819"/>
    </source>
</evidence>
<evidence type="ECO:0000256" key="2">
    <source>
        <dbReference type="SAM" id="Phobius"/>
    </source>
</evidence>
<keyword evidence="4" id="KW-1185">Reference proteome</keyword>
<dbReference type="Proteomes" id="UP000566819">
    <property type="component" value="Unassembled WGS sequence"/>
</dbReference>
<feature type="compositionally biased region" description="Polar residues" evidence="1">
    <location>
        <begin position="627"/>
        <end position="652"/>
    </location>
</feature>
<proteinExistence type="predicted"/>
<feature type="compositionally biased region" description="Polar residues" evidence="1">
    <location>
        <begin position="56"/>
        <end position="76"/>
    </location>
</feature>
<feature type="region of interest" description="Disordered" evidence="1">
    <location>
        <begin position="144"/>
        <end position="194"/>
    </location>
</feature>
<protein>
    <recommendedName>
        <fullName evidence="5">Glycoprotease family protein</fullName>
    </recommendedName>
</protein>
<gene>
    <name evidence="3" type="ORF">G7Y89_g11739</name>
</gene>
<keyword evidence="2" id="KW-1133">Transmembrane helix</keyword>
<dbReference type="AlphaFoldDB" id="A0A8H4RAD1"/>
<feature type="transmembrane region" description="Helical" evidence="2">
    <location>
        <begin position="859"/>
        <end position="878"/>
    </location>
</feature>
<feature type="compositionally biased region" description="Polar residues" evidence="1">
    <location>
        <begin position="1"/>
        <end position="11"/>
    </location>
</feature>
<keyword evidence="2" id="KW-0472">Membrane</keyword>
<keyword evidence="2" id="KW-0812">Transmembrane</keyword>
<dbReference type="EMBL" id="JAAMPI010001156">
    <property type="protein sequence ID" value="KAF4626417.1"/>
    <property type="molecule type" value="Genomic_DNA"/>
</dbReference>
<feature type="region of interest" description="Disordered" evidence="1">
    <location>
        <begin position="315"/>
        <end position="336"/>
    </location>
</feature>
<evidence type="ECO:0000313" key="3">
    <source>
        <dbReference type="EMBL" id="KAF4626417.1"/>
    </source>
</evidence>
<evidence type="ECO:0000256" key="1">
    <source>
        <dbReference type="SAM" id="MobiDB-lite"/>
    </source>
</evidence>